<name>A0A9Q0IU33_9TELE</name>
<dbReference type="AlphaFoldDB" id="A0A9Q0IU33"/>
<feature type="compositionally biased region" description="Acidic residues" evidence="1">
    <location>
        <begin position="197"/>
        <end position="210"/>
    </location>
</feature>
<dbReference type="PANTHER" id="PTHR35085">
    <property type="entry name" value="KERATINOCYTE DIFFERENTIATION FACTOR 1"/>
    <property type="match status" value="1"/>
</dbReference>
<dbReference type="InterPro" id="IPR028003">
    <property type="entry name" value="KDF1"/>
</dbReference>
<proteinExistence type="predicted"/>
<dbReference type="GO" id="GO:0003334">
    <property type="term" value="P:keratinocyte development"/>
    <property type="evidence" value="ECO:0007669"/>
    <property type="project" value="InterPro"/>
</dbReference>
<evidence type="ECO:0000256" key="1">
    <source>
        <dbReference type="SAM" id="MobiDB-lite"/>
    </source>
</evidence>
<comment type="caution">
    <text evidence="2">The sequence shown here is derived from an EMBL/GenBank/DDBJ whole genome shotgun (WGS) entry which is preliminary data.</text>
</comment>
<reference evidence="2" key="1">
    <citation type="submission" date="2022-07" db="EMBL/GenBank/DDBJ databases">
        <title>Chromosome-level genome of Muraenolepis orangiensis.</title>
        <authorList>
            <person name="Kim J."/>
        </authorList>
    </citation>
    <scope>NUCLEOTIDE SEQUENCE</scope>
    <source>
        <strain evidence="2">KU_S4_2022</strain>
        <tissue evidence="2">Muscle</tissue>
    </source>
</reference>
<dbReference type="Pfam" id="PF15551">
    <property type="entry name" value="DUF4656"/>
    <property type="match status" value="1"/>
</dbReference>
<feature type="compositionally biased region" description="Polar residues" evidence="1">
    <location>
        <begin position="340"/>
        <end position="362"/>
    </location>
</feature>
<feature type="region of interest" description="Disordered" evidence="1">
    <location>
        <begin position="1"/>
        <end position="51"/>
    </location>
</feature>
<feature type="compositionally biased region" description="Acidic residues" evidence="1">
    <location>
        <begin position="132"/>
        <end position="145"/>
    </location>
</feature>
<dbReference type="Proteomes" id="UP001148018">
    <property type="component" value="Unassembled WGS sequence"/>
</dbReference>
<dbReference type="GO" id="GO:0030054">
    <property type="term" value="C:cell junction"/>
    <property type="evidence" value="ECO:0007669"/>
    <property type="project" value="TreeGrafter"/>
</dbReference>
<evidence type="ECO:0008006" key="4">
    <source>
        <dbReference type="Google" id="ProtNLM"/>
    </source>
</evidence>
<feature type="region of interest" description="Disordered" evidence="1">
    <location>
        <begin position="114"/>
        <end position="152"/>
    </location>
</feature>
<accession>A0A9Q0IU33</accession>
<dbReference type="EMBL" id="JANIIK010000039">
    <property type="protein sequence ID" value="KAJ3609206.1"/>
    <property type="molecule type" value="Genomic_DNA"/>
</dbReference>
<protein>
    <recommendedName>
        <fullName evidence="4">Keratinocyte differentiation factor 1</fullName>
    </recommendedName>
</protein>
<feature type="region of interest" description="Disordered" evidence="1">
    <location>
        <begin position="280"/>
        <end position="362"/>
    </location>
</feature>
<dbReference type="PANTHER" id="PTHR35085:SF2">
    <property type="entry name" value="KERATINOCYTE DIFFERENTIATION FACTOR 1-LIKE"/>
    <property type="match status" value="1"/>
</dbReference>
<keyword evidence="3" id="KW-1185">Reference proteome</keyword>
<evidence type="ECO:0000313" key="2">
    <source>
        <dbReference type="EMBL" id="KAJ3609206.1"/>
    </source>
</evidence>
<feature type="region of interest" description="Disordered" evidence="1">
    <location>
        <begin position="175"/>
        <end position="210"/>
    </location>
</feature>
<gene>
    <name evidence="2" type="ORF">NHX12_023730</name>
</gene>
<organism evidence="2 3">
    <name type="scientific">Muraenolepis orangiensis</name>
    <name type="common">Patagonian moray cod</name>
    <dbReference type="NCBI Taxonomy" id="630683"/>
    <lineage>
        <taxon>Eukaryota</taxon>
        <taxon>Metazoa</taxon>
        <taxon>Chordata</taxon>
        <taxon>Craniata</taxon>
        <taxon>Vertebrata</taxon>
        <taxon>Euteleostomi</taxon>
        <taxon>Actinopterygii</taxon>
        <taxon>Neopterygii</taxon>
        <taxon>Teleostei</taxon>
        <taxon>Neoteleostei</taxon>
        <taxon>Acanthomorphata</taxon>
        <taxon>Zeiogadaria</taxon>
        <taxon>Gadariae</taxon>
        <taxon>Gadiformes</taxon>
        <taxon>Muraenolepidoidei</taxon>
        <taxon>Muraenolepididae</taxon>
        <taxon>Muraenolepis</taxon>
    </lineage>
</organism>
<evidence type="ECO:0000313" key="3">
    <source>
        <dbReference type="Proteomes" id="UP001148018"/>
    </source>
</evidence>
<feature type="compositionally biased region" description="Basic and acidic residues" evidence="1">
    <location>
        <begin position="11"/>
        <end position="24"/>
    </location>
</feature>
<sequence length="362" mass="40209">MPTNRNGSGRHFSEANDGVEDHSLRSSQKKNYQECCVDPPGDHPRSGSRAHTTHLKEAHLGDTDRGHEAETVVFIAGSDDPGGGARTCMRCRGVVCRVLTCGLYRVCQRTLLAPCLAGPPDPPEDKQRNKAEEEEEEEVEMDEYHDEPGDGLGDVYLNGVKVDIHRGDLGVVTTAPSSFPGRPPARLSSPEPRVWELPEEEEEEEEEGEGVDALINKKLLKLYTEYQIEELARCTTDSVFLSKSNDIHLLINSLAEEHQMDKQEAECRLVRGIIRISTRRSKRRAVSERTPSDSGNETMRTGSGSGNNNDYKSNPNIQISEVTDSDMNARKMRRNHSKGHSTLYTDTMSSSGISVTRTSMRT</sequence>
<dbReference type="GO" id="GO:0010482">
    <property type="term" value="P:regulation of epidermal cell division"/>
    <property type="evidence" value="ECO:0007669"/>
    <property type="project" value="TreeGrafter"/>
</dbReference>
<dbReference type="OrthoDB" id="8640515at2759"/>
<feature type="compositionally biased region" description="Polar residues" evidence="1">
    <location>
        <begin position="292"/>
        <end position="326"/>
    </location>
</feature>
<feature type="compositionally biased region" description="Basic residues" evidence="1">
    <location>
        <begin position="330"/>
        <end position="339"/>
    </location>
</feature>